<dbReference type="PRINTS" id="PR02045">
    <property type="entry name" value="F138DOMAIN"/>
</dbReference>
<organism evidence="2 3">
    <name type="scientific">Delphinapterus leucas</name>
    <name type="common">Beluga whale</name>
    <dbReference type="NCBI Taxonomy" id="9749"/>
    <lineage>
        <taxon>Eukaryota</taxon>
        <taxon>Metazoa</taxon>
        <taxon>Chordata</taxon>
        <taxon>Craniata</taxon>
        <taxon>Vertebrata</taxon>
        <taxon>Euteleostomi</taxon>
        <taxon>Mammalia</taxon>
        <taxon>Eutheria</taxon>
        <taxon>Laurasiatheria</taxon>
        <taxon>Artiodactyla</taxon>
        <taxon>Whippomorpha</taxon>
        <taxon>Cetacea</taxon>
        <taxon>Odontoceti</taxon>
        <taxon>Monodontidae</taxon>
        <taxon>Delphinapterus</taxon>
    </lineage>
</organism>
<dbReference type="PANTHER" id="PTHR46254">
    <property type="entry name" value="PROTEIN GVQW1-RELATED"/>
    <property type="match status" value="1"/>
</dbReference>
<dbReference type="InParanoid" id="A0A7F8KHA9"/>
<sequence>MPNLVRTPDRHSALQPRTPGLKRSSCLSLPSSWDYRRAPPRPARNLDVVRKRASPAGFEGDNSFSQRRFDDSPVGVSDEVATTTRASNLPAHYSPELLGSSDPPASASRVAGTTGARHRARR</sequence>
<reference evidence="3" key="1">
    <citation type="submission" date="2025-08" db="UniProtKB">
        <authorList>
            <consortium name="RefSeq"/>
        </authorList>
    </citation>
    <scope>IDENTIFICATION</scope>
    <source>
        <tissue evidence="3">Blood</tissue>
    </source>
</reference>
<protein>
    <submittedName>
        <fullName evidence="3">Protein GVQW1-like</fullName>
    </submittedName>
</protein>
<dbReference type="RefSeq" id="XP_030619317.1">
    <property type="nucleotide sequence ID" value="XM_030763457.1"/>
</dbReference>
<dbReference type="KEGG" id="dle:115803654"/>
<evidence type="ECO:0000313" key="2">
    <source>
        <dbReference type="Proteomes" id="UP000248483"/>
    </source>
</evidence>
<accession>A0A7F8KHA9</accession>
<keyword evidence="2" id="KW-1185">Reference proteome</keyword>
<name>A0A7F8KHA9_DELLE</name>
<evidence type="ECO:0000313" key="3">
    <source>
        <dbReference type="RefSeq" id="XP_030619317.1"/>
    </source>
</evidence>
<dbReference type="GeneID" id="115803654"/>
<feature type="region of interest" description="Disordered" evidence="1">
    <location>
        <begin position="1"/>
        <end position="122"/>
    </location>
</feature>
<evidence type="ECO:0000256" key="1">
    <source>
        <dbReference type="SAM" id="MobiDB-lite"/>
    </source>
</evidence>
<gene>
    <name evidence="3" type="primary">LOC115803654</name>
</gene>
<dbReference type="Proteomes" id="UP000248483">
    <property type="component" value="Unplaced"/>
</dbReference>
<dbReference type="AlphaFoldDB" id="A0A7F8KHA9"/>
<proteinExistence type="predicted"/>